<keyword evidence="7 8" id="KW-0539">Nucleus</keyword>
<evidence type="ECO:0000256" key="7">
    <source>
        <dbReference type="ARBA" id="ARBA00023242"/>
    </source>
</evidence>
<dbReference type="GO" id="GO:0008649">
    <property type="term" value="F:rRNA methyltransferase activity"/>
    <property type="evidence" value="ECO:0007669"/>
    <property type="project" value="UniProtKB-UniRule"/>
</dbReference>
<feature type="region of interest" description="Disordered" evidence="9">
    <location>
        <begin position="491"/>
        <end position="535"/>
    </location>
</feature>
<feature type="region of interest" description="Disordered" evidence="9">
    <location>
        <begin position="800"/>
        <end position="863"/>
    </location>
</feature>
<dbReference type="EC" id="2.1.1.-" evidence="8"/>
<dbReference type="PANTHER" id="PTHR10920:SF13">
    <property type="entry name" value="PRE-RRNA 2'-O-RIBOSE RNA METHYLTRANSFERASE FTSJ3"/>
    <property type="match status" value="1"/>
</dbReference>
<feature type="region of interest" description="Disordered" evidence="9">
    <location>
        <begin position="429"/>
        <end position="449"/>
    </location>
</feature>
<name>A0ABD3GHT4_9MARC</name>
<feature type="domain" description="DUF3381" evidence="12">
    <location>
        <begin position="238"/>
        <end position="396"/>
    </location>
</feature>
<evidence type="ECO:0000256" key="6">
    <source>
        <dbReference type="ARBA" id="ARBA00022691"/>
    </source>
</evidence>
<proteinExistence type="inferred from homology"/>
<evidence type="ECO:0000259" key="10">
    <source>
        <dbReference type="Pfam" id="PF01728"/>
    </source>
</evidence>
<dbReference type="GO" id="GO:0005730">
    <property type="term" value="C:nucleolus"/>
    <property type="evidence" value="ECO:0007669"/>
    <property type="project" value="UniProtKB-SubCell"/>
</dbReference>
<evidence type="ECO:0000313" key="13">
    <source>
        <dbReference type="EMBL" id="KAL3678738.1"/>
    </source>
</evidence>
<feature type="compositionally biased region" description="Acidic residues" evidence="9">
    <location>
        <begin position="435"/>
        <end position="449"/>
    </location>
</feature>
<feature type="domain" description="Ribosomal RNA methyltransferase SPB1-like C-terminal" evidence="11">
    <location>
        <begin position="633"/>
        <end position="827"/>
    </location>
</feature>
<evidence type="ECO:0000259" key="12">
    <source>
        <dbReference type="Pfam" id="PF11861"/>
    </source>
</evidence>
<comment type="subcellular location">
    <subcellularLocation>
        <location evidence="1 8">Nucleus</location>
        <location evidence="1 8">Nucleolus</location>
    </subcellularLocation>
</comment>
<dbReference type="Pfam" id="PF11861">
    <property type="entry name" value="DUF3381"/>
    <property type="match status" value="1"/>
</dbReference>
<comment type="caution">
    <text evidence="13">The sequence shown here is derived from an EMBL/GenBank/DDBJ whole genome shotgun (WGS) entry which is preliminary data.</text>
</comment>
<dbReference type="InterPro" id="IPR012920">
    <property type="entry name" value="rRNA_MeTfrase_SPB1-like_C"/>
</dbReference>
<feature type="binding site" evidence="8">
    <location>
        <position position="60"/>
    </location>
    <ligand>
        <name>S-adenosyl-L-methionine</name>
        <dbReference type="ChEBI" id="CHEBI:59789"/>
    </ligand>
</feature>
<feature type="binding site" evidence="8">
    <location>
        <position position="122"/>
    </location>
    <ligand>
        <name>S-adenosyl-L-methionine</name>
        <dbReference type="ChEBI" id="CHEBI:59789"/>
    </ligand>
</feature>
<evidence type="ECO:0000256" key="8">
    <source>
        <dbReference type="HAMAP-Rule" id="MF_03163"/>
    </source>
</evidence>
<reference evidence="13 14" key="1">
    <citation type="submission" date="2024-09" db="EMBL/GenBank/DDBJ databases">
        <title>Chromosome-scale assembly of Riccia sorocarpa.</title>
        <authorList>
            <person name="Paukszto L."/>
        </authorList>
    </citation>
    <scope>NUCLEOTIDE SEQUENCE [LARGE SCALE GENOMIC DNA]</scope>
    <source>
        <strain evidence="13">LP-2024</strain>
        <tissue evidence="13">Aerial parts of the thallus</tissue>
    </source>
</reference>
<feature type="compositionally biased region" description="Basic and acidic residues" evidence="9">
    <location>
        <begin position="344"/>
        <end position="362"/>
    </location>
</feature>
<dbReference type="Pfam" id="PF01728">
    <property type="entry name" value="FtsJ"/>
    <property type="match status" value="1"/>
</dbReference>
<evidence type="ECO:0000256" key="2">
    <source>
        <dbReference type="ARBA" id="ARBA00022517"/>
    </source>
</evidence>
<dbReference type="InterPro" id="IPR050082">
    <property type="entry name" value="RNA_methyltr_RlmE"/>
</dbReference>
<dbReference type="InterPro" id="IPR002877">
    <property type="entry name" value="RNA_MeTrfase_FtsJ_dom"/>
</dbReference>
<feature type="compositionally biased region" description="Acidic residues" evidence="9">
    <location>
        <begin position="651"/>
        <end position="661"/>
    </location>
</feature>
<evidence type="ECO:0000256" key="5">
    <source>
        <dbReference type="ARBA" id="ARBA00022679"/>
    </source>
</evidence>
<keyword evidence="3 8" id="KW-0698">rRNA processing</keyword>
<keyword evidence="4 8" id="KW-0489">Methyltransferase</keyword>
<feature type="active site" description="Proton acceptor" evidence="8">
    <location>
        <position position="162"/>
    </location>
</feature>
<comment type="function">
    <text evidence="8">Probable methyltransferase involved in the maturation of rRNA and in the biogenesis of ribosomal subunits.</text>
</comment>
<evidence type="ECO:0000256" key="9">
    <source>
        <dbReference type="SAM" id="MobiDB-lite"/>
    </source>
</evidence>
<gene>
    <name evidence="13" type="ORF">R1sor_021694</name>
</gene>
<dbReference type="PANTHER" id="PTHR10920">
    <property type="entry name" value="RIBOSOMAL RNA METHYLTRANSFERASE"/>
    <property type="match status" value="1"/>
</dbReference>
<feature type="compositionally biased region" description="Basic and acidic residues" evidence="9">
    <location>
        <begin position="815"/>
        <end position="826"/>
    </location>
</feature>
<keyword evidence="2 8" id="KW-0690">Ribosome biogenesis</keyword>
<feature type="binding site" evidence="8">
    <location>
        <position position="94"/>
    </location>
    <ligand>
        <name>S-adenosyl-L-methionine</name>
        <dbReference type="ChEBI" id="CHEBI:59789"/>
    </ligand>
</feature>
<accession>A0ABD3GHT4</accession>
<feature type="compositionally biased region" description="Basic residues" evidence="9">
    <location>
        <begin position="852"/>
        <end position="863"/>
    </location>
</feature>
<protein>
    <recommendedName>
        <fullName evidence="8">Putative rRNA methyltransferase</fullName>
        <ecNumber evidence="8">2.1.1.-</ecNumber>
    </recommendedName>
    <alternativeName>
        <fullName evidence="8">2'-O-ribose RNA methyltransferase SPB1 homolog</fullName>
    </alternativeName>
</protein>
<dbReference type="Proteomes" id="UP001633002">
    <property type="component" value="Unassembled WGS sequence"/>
</dbReference>
<feature type="compositionally biased region" description="Gly residues" evidence="9">
    <location>
        <begin position="838"/>
        <end position="850"/>
    </location>
</feature>
<feature type="binding site" evidence="8">
    <location>
        <position position="78"/>
    </location>
    <ligand>
        <name>S-adenosyl-L-methionine</name>
        <dbReference type="ChEBI" id="CHEBI:59789"/>
    </ligand>
</feature>
<feature type="domain" description="Ribosomal RNA methyltransferase FtsJ" evidence="10">
    <location>
        <begin position="26"/>
        <end position="205"/>
    </location>
</feature>
<feature type="compositionally biased region" description="Acidic residues" evidence="9">
    <location>
        <begin position="333"/>
        <end position="343"/>
    </location>
</feature>
<feature type="region of interest" description="Disordered" evidence="9">
    <location>
        <begin position="565"/>
        <end position="664"/>
    </location>
</feature>
<dbReference type="InterPro" id="IPR015507">
    <property type="entry name" value="rRNA-MeTfrase_E"/>
</dbReference>
<dbReference type="Gene3D" id="3.40.50.150">
    <property type="entry name" value="Vaccinia Virus protein VP39"/>
    <property type="match status" value="1"/>
</dbReference>
<sequence length="863" mass="96313">MGKHKTKTTGKGRLDKFYYLAKEQGFRSRAAFKLVQLDRKYHFLSNAHSVLDLCAAPGGWMQVCAKHMPVGSLIVGVDLVPIRAIRGAHTLVQDITTSQCRAAIKKLLKEQGHNVIQVVLHDGSPNVGGAWSSEATSQSSLVLDSLKLATEFLGPGGTFVSKVFRSQDYTALLYAFKQLFEKVEVTKPVASRATSAEIYVVGLKYKAPAKIDPRLLDHRHLFKQVEEPAKVVDVLGVTKQKRHRDGYEDGVSTLRKEVSASEFVWTEKPLELLGTVTSMSFSNEESKAISEHSLTTQEIKNLCDDLRVINKQDFKLLLKWRLKVRDAFKVLDKDDEEDDEEDEEKCKSDEEEKGASKATDEEKLLTEMEELKEHMEAKKKKAKKIAAKRKAKMKARSATGMQIDVMEDQEMYGDEDLFSLGAIKAKKDLARVEEASSDEDVEGDVYMSDDEDMLNTIPATEADSDVDFDEDRARYDAELDKALEEAYERYVKDTDGSSKRRRRARLNDEEGADLFEEGKEPEYVGNGKEEDGDANPLLMPLVEKIKKSTEQVAKQWFSQDIFSDFKDPEEQNGVAPVVDKASEKKRKREDKNGLTKGPNGVVKSTNGVVSRITNGSTVEEDGNEPRLITNQGDEEEGFEVVPMEASGSSDSSDDDDDDDLNDNTKAETLAFAKKMLTKKSRDTILDNAYNRYMFDDDDLPRWFADDEKKHSVAQKPITKEDVEAMKAQFRAINARPVKKVAEAKARKKRRVQKKMEQVRQKATAIADQEDISSSSKKKMMERLYNKAKASVKRPKKEIVIAKKGVGAKGGAGKVVVDRRLKKDTRSRGSGKPGRKGGKGPAGGKAKGFSGGKKSKRGPKPPKG</sequence>
<keyword evidence="6 8" id="KW-0949">S-adenosyl-L-methionine</keyword>
<dbReference type="HAMAP" id="MF_01547">
    <property type="entry name" value="RNA_methyltr_E"/>
    <property type="match status" value="1"/>
</dbReference>
<evidence type="ECO:0000256" key="1">
    <source>
        <dbReference type="ARBA" id="ARBA00004604"/>
    </source>
</evidence>
<evidence type="ECO:0000256" key="3">
    <source>
        <dbReference type="ARBA" id="ARBA00022552"/>
    </source>
</evidence>
<feature type="region of interest" description="Disordered" evidence="9">
    <location>
        <begin position="740"/>
        <end position="777"/>
    </location>
</feature>
<keyword evidence="14" id="KW-1185">Reference proteome</keyword>
<keyword evidence="5 8" id="KW-0808">Transferase</keyword>
<dbReference type="InterPro" id="IPR024576">
    <property type="entry name" value="rRNA_MeTfrase_Spb1_DUF3381"/>
</dbReference>
<feature type="binding site" evidence="8">
    <location>
        <position position="58"/>
    </location>
    <ligand>
        <name>S-adenosyl-L-methionine</name>
        <dbReference type="ChEBI" id="CHEBI:59789"/>
    </ligand>
</feature>
<feature type="region of interest" description="Disordered" evidence="9">
    <location>
        <begin position="333"/>
        <end position="362"/>
    </location>
</feature>
<dbReference type="EMBL" id="JBJQOH010000007">
    <property type="protein sequence ID" value="KAL3678738.1"/>
    <property type="molecule type" value="Genomic_DNA"/>
</dbReference>
<dbReference type="HAMAP" id="MF_03163">
    <property type="entry name" value="RNA_methyltr_E_SPB1"/>
    <property type="match status" value="1"/>
</dbReference>
<comment type="similarity">
    <text evidence="8">Belongs to the class I-like SAM-binding methyltransferase superfamily. RNA methyltransferase RlmE family. SPB1 subfamily.</text>
</comment>
<feature type="compositionally biased region" description="Polar residues" evidence="9">
    <location>
        <begin position="602"/>
        <end position="617"/>
    </location>
</feature>
<organism evidence="13 14">
    <name type="scientific">Riccia sorocarpa</name>
    <dbReference type="NCBI Taxonomy" id="122646"/>
    <lineage>
        <taxon>Eukaryota</taxon>
        <taxon>Viridiplantae</taxon>
        <taxon>Streptophyta</taxon>
        <taxon>Embryophyta</taxon>
        <taxon>Marchantiophyta</taxon>
        <taxon>Marchantiopsida</taxon>
        <taxon>Marchantiidae</taxon>
        <taxon>Marchantiales</taxon>
        <taxon>Ricciaceae</taxon>
        <taxon>Riccia</taxon>
    </lineage>
</organism>
<dbReference type="InterPro" id="IPR028589">
    <property type="entry name" value="SPB1-like"/>
</dbReference>
<dbReference type="SUPFAM" id="SSF53335">
    <property type="entry name" value="S-adenosyl-L-methionine-dependent methyltransferases"/>
    <property type="match status" value="1"/>
</dbReference>
<comment type="catalytic activity">
    <reaction evidence="8">
        <text>a ribonucleotide in rRNA + S-adenosyl-L-methionine = a 2'-O-methylribonucleotide in rRNA + S-adenosyl-L-homocysteine + H(+)</text>
        <dbReference type="Rhea" id="RHEA:48628"/>
        <dbReference type="Rhea" id="RHEA-COMP:12164"/>
        <dbReference type="Rhea" id="RHEA-COMP:12165"/>
        <dbReference type="ChEBI" id="CHEBI:15378"/>
        <dbReference type="ChEBI" id="CHEBI:57856"/>
        <dbReference type="ChEBI" id="CHEBI:59789"/>
        <dbReference type="ChEBI" id="CHEBI:90675"/>
        <dbReference type="ChEBI" id="CHEBI:90676"/>
    </reaction>
</comment>
<evidence type="ECO:0000259" key="11">
    <source>
        <dbReference type="Pfam" id="PF07780"/>
    </source>
</evidence>
<evidence type="ECO:0000256" key="4">
    <source>
        <dbReference type="ARBA" id="ARBA00022603"/>
    </source>
</evidence>
<dbReference type="InterPro" id="IPR029063">
    <property type="entry name" value="SAM-dependent_MTases_sf"/>
</dbReference>
<dbReference type="FunFam" id="3.40.50.150:FF:000004">
    <property type="entry name" value="AdoMet-dependent rRNA methyltransferase SPB1"/>
    <property type="match status" value="1"/>
</dbReference>
<dbReference type="AlphaFoldDB" id="A0ABD3GHT4"/>
<evidence type="ECO:0000313" key="14">
    <source>
        <dbReference type="Proteomes" id="UP001633002"/>
    </source>
</evidence>
<dbReference type="Pfam" id="PF07780">
    <property type="entry name" value="Spb1_C"/>
    <property type="match status" value="1"/>
</dbReference>